<dbReference type="RefSeq" id="WP_103975899.1">
    <property type="nucleotide sequence ID" value="NZ_PGFZ01000027.1"/>
</dbReference>
<reference evidence="3 4" key="1">
    <citation type="submission" date="2017-11" db="EMBL/GenBank/DDBJ databases">
        <title>Draft Genome Sequence of Methylobacter psychrotolerans Sph1T, an Obligate Methanotroph from Low-Temperature Environments.</title>
        <authorList>
            <person name="Oshkin I.Y."/>
            <person name="Miroshnikov K."/>
            <person name="Belova S.E."/>
            <person name="Korzhenkov A."/>
            <person name="Toshchakov S.V."/>
            <person name="Dedysh S.N."/>
        </authorList>
    </citation>
    <scope>NUCLEOTIDE SEQUENCE [LARGE SCALE GENOMIC DNA]</scope>
    <source>
        <strain evidence="3 4">Sph1</strain>
    </source>
</reference>
<dbReference type="GO" id="GO:0051015">
    <property type="term" value="F:actin filament binding"/>
    <property type="evidence" value="ECO:0007669"/>
    <property type="project" value="TreeGrafter"/>
</dbReference>
<dbReference type="GO" id="GO:0005856">
    <property type="term" value="C:cytoskeleton"/>
    <property type="evidence" value="ECO:0007669"/>
    <property type="project" value="TreeGrafter"/>
</dbReference>
<organism evidence="3 4">
    <name type="scientific">Methylovulum psychrotolerans</name>
    <dbReference type="NCBI Taxonomy" id="1704499"/>
    <lineage>
        <taxon>Bacteria</taxon>
        <taxon>Pseudomonadati</taxon>
        <taxon>Pseudomonadota</taxon>
        <taxon>Gammaproteobacteria</taxon>
        <taxon>Methylococcales</taxon>
        <taxon>Methylococcaceae</taxon>
        <taxon>Methylovulum</taxon>
    </lineage>
</organism>
<dbReference type="PANTHER" id="PTHR10672">
    <property type="entry name" value="ADDUCIN"/>
    <property type="match status" value="1"/>
</dbReference>
<feature type="domain" description="Class II aldolase/adducin N-terminal" evidence="2">
    <location>
        <begin position="10"/>
        <end position="190"/>
    </location>
</feature>
<protein>
    <submittedName>
        <fullName evidence="3">Decarboxylase NovR</fullName>
        <ecNumber evidence="3">4.1.-.-</ecNumber>
    </submittedName>
</protein>
<dbReference type="AlphaFoldDB" id="A0A2S5CFY3"/>
<evidence type="ECO:0000313" key="3">
    <source>
        <dbReference type="EMBL" id="POZ49710.1"/>
    </source>
</evidence>
<comment type="similarity">
    <text evidence="1">Belongs to the aldolase class II family.</text>
</comment>
<dbReference type="Proteomes" id="UP000237423">
    <property type="component" value="Unassembled WGS sequence"/>
</dbReference>
<gene>
    <name evidence="3" type="primary">novR</name>
    <name evidence="3" type="ORF">AADEFJLK_04510</name>
</gene>
<sequence>MTYEEMKARTELASLYRIFNYLGWTELIYNHITLRIPGPEKHVLINPFGLSYSEVTAENLVKIDLEGNIIGESFWKYNLAGYTTHSVLHKNVPDAVCVMHTHTTAGIAVACLEQGLSYSNFYSAQLYNKVAYHNFEGITIYEDEGSRLIESIAGKPAIILRNHGLMGWGSTAAKAFSTLWILNRACEIQCQSLAMGKALEISEEVLKKCTADSFHFNPTYGEGQDVLDALTRIVNKLDPSYQSYGRID</sequence>
<dbReference type="EC" id="4.1.-.-" evidence="3"/>
<evidence type="ECO:0000256" key="1">
    <source>
        <dbReference type="ARBA" id="ARBA00037961"/>
    </source>
</evidence>
<dbReference type="InterPro" id="IPR036409">
    <property type="entry name" value="Aldolase_II/adducin_N_sf"/>
</dbReference>
<evidence type="ECO:0000259" key="2">
    <source>
        <dbReference type="SMART" id="SM01007"/>
    </source>
</evidence>
<dbReference type="EMBL" id="PGFZ01000027">
    <property type="protein sequence ID" value="POZ49710.1"/>
    <property type="molecule type" value="Genomic_DNA"/>
</dbReference>
<keyword evidence="3" id="KW-0456">Lyase</keyword>
<name>A0A2S5CFY3_9GAMM</name>
<evidence type="ECO:0000313" key="4">
    <source>
        <dbReference type="Proteomes" id="UP000237423"/>
    </source>
</evidence>
<accession>A0A2S5CFY3</accession>
<dbReference type="NCBIfam" id="NF005451">
    <property type="entry name" value="PRK07044.1"/>
    <property type="match status" value="1"/>
</dbReference>
<dbReference type="PANTHER" id="PTHR10672:SF3">
    <property type="entry name" value="PROTEIN HU-LI TAI SHAO"/>
    <property type="match status" value="1"/>
</dbReference>
<dbReference type="GO" id="GO:0016829">
    <property type="term" value="F:lyase activity"/>
    <property type="evidence" value="ECO:0007669"/>
    <property type="project" value="UniProtKB-KW"/>
</dbReference>
<dbReference type="Gene3D" id="3.40.225.10">
    <property type="entry name" value="Class II aldolase/adducin N-terminal domain"/>
    <property type="match status" value="1"/>
</dbReference>
<comment type="caution">
    <text evidence="3">The sequence shown here is derived from an EMBL/GenBank/DDBJ whole genome shotgun (WGS) entry which is preliminary data.</text>
</comment>
<proteinExistence type="inferred from homology"/>
<dbReference type="SMART" id="SM01007">
    <property type="entry name" value="Aldolase_II"/>
    <property type="match status" value="1"/>
</dbReference>
<dbReference type="InterPro" id="IPR001303">
    <property type="entry name" value="Aldolase_II/adducin_N"/>
</dbReference>
<dbReference type="GO" id="GO:0005996">
    <property type="term" value="P:monosaccharide metabolic process"/>
    <property type="evidence" value="ECO:0007669"/>
    <property type="project" value="UniProtKB-ARBA"/>
</dbReference>
<dbReference type="InterPro" id="IPR051017">
    <property type="entry name" value="Aldolase-II_Adducin_sf"/>
</dbReference>
<dbReference type="Pfam" id="PF00596">
    <property type="entry name" value="Aldolase_II"/>
    <property type="match status" value="1"/>
</dbReference>
<dbReference type="SUPFAM" id="SSF53639">
    <property type="entry name" value="AraD/HMP-PK domain-like"/>
    <property type="match status" value="1"/>
</dbReference>